<dbReference type="Proteomes" id="UP000777784">
    <property type="component" value="Unassembled WGS sequence"/>
</dbReference>
<evidence type="ECO:0000313" key="3">
    <source>
        <dbReference type="Proteomes" id="UP000777784"/>
    </source>
</evidence>
<reference evidence="2" key="1">
    <citation type="submission" date="2021-05" db="EMBL/GenBank/DDBJ databases">
        <title>Energy efficiency and biological interactions define the core microbiome of deep oligotrophic groundwater.</title>
        <authorList>
            <person name="Mehrshad M."/>
            <person name="Lopez-Fernandez M."/>
            <person name="Bell E."/>
            <person name="Bernier-Latmani R."/>
            <person name="Bertilsson S."/>
            <person name="Dopson M."/>
        </authorList>
    </citation>
    <scope>NUCLEOTIDE SEQUENCE</scope>
    <source>
        <strain evidence="2">Modern_marine.mb.64</strain>
    </source>
</reference>
<feature type="region of interest" description="Disordered" evidence="1">
    <location>
        <begin position="1"/>
        <end position="33"/>
    </location>
</feature>
<evidence type="ECO:0000256" key="1">
    <source>
        <dbReference type="SAM" id="MobiDB-lite"/>
    </source>
</evidence>
<comment type="caution">
    <text evidence="2">The sequence shown here is derived from an EMBL/GenBank/DDBJ whole genome shotgun (WGS) entry which is preliminary data.</text>
</comment>
<dbReference type="Gene3D" id="3.40.910.10">
    <property type="entry name" value="Deoxyhypusine synthase"/>
    <property type="match status" value="1"/>
</dbReference>
<sequence length="372" mass="41196">MNRHTLQHLHLSPGPGDPPPQKSRPSQNSSPPAAIEFLNADGVRDLLQNELSRTERLRFLLISRKALIDECAPFDVIPLLKAGVFDAIIASPLLLQLELGLHPQMSNGDPAPVASIQEARGVLWLHDVAIEKRLLSNPRAVSSYLLSSPPFQHIMPSSALSQKLGRYLKEKERLLKEPESLLSVAYTLGVPILTPYLIASQLGKLLAALALGGNRLTHDPAIDLNEMAGMIHESQQSGAGSLFVSLCGSGPLWFVLRTLQFLDTSLGIKTDQARILTLLADSCIKRDLKETPSVQILKEEAPSKIFSAYITNMPSREIMAQLDELASALPERAPRSLENHREDLVERLRKSHMEATTLKRWPPLRMRFPKRG</sequence>
<dbReference type="InterPro" id="IPR036982">
    <property type="entry name" value="Deoxyhypusine_synthase_sf"/>
</dbReference>
<proteinExistence type="predicted"/>
<protein>
    <submittedName>
        <fullName evidence="2">Deoxyhypusine synthase family protein</fullName>
    </submittedName>
</protein>
<organism evidence="2 3">
    <name type="scientific">Eiseniibacteriota bacterium</name>
    <dbReference type="NCBI Taxonomy" id="2212470"/>
    <lineage>
        <taxon>Bacteria</taxon>
        <taxon>Candidatus Eiseniibacteriota</taxon>
    </lineage>
</organism>
<dbReference type="AlphaFoldDB" id="A0A948WC34"/>
<dbReference type="SUPFAM" id="SSF52467">
    <property type="entry name" value="DHS-like NAD/FAD-binding domain"/>
    <property type="match status" value="1"/>
</dbReference>
<name>A0A948WC34_UNCEI</name>
<dbReference type="EMBL" id="JAHJDP010000032">
    <property type="protein sequence ID" value="MBU2690548.1"/>
    <property type="molecule type" value="Genomic_DNA"/>
</dbReference>
<dbReference type="InterPro" id="IPR029035">
    <property type="entry name" value="DHS-like_NAD/FAD-binding_dom"/>
</dbReference>
<gene>
    <name evidence="2" type="ORF">KJ970_06430</name>
</gene>
<evidence type="ECO:0000313" key="2">
    <source>
        <dbReference type="EMBL" id="MBU2690548.1"/>
    </source>
</evidence>
<accession>A0A948WC34</accession>